<evidence type="ECO:0000313" key="2">
    <source>
        <dbReference type="EMBL" id="PWA69509.1"/>
    </source>
</evidence>
<dbReference type="EMBL" id="PKPP01003426">
    <property type="protein sequence ID" value="PWA69509.1"/>
    <property type="molecule type" value="Genomic_DNA"/>
</dbReference>
<keyword evidence="2" id="KW-0808">Transferase</keyword>
<comment type="caution">
    <text evidence="2">The sequence shown here is derived from an EMBL/GenBank/DDBJ whole genome shotgun (WGS) entry which is preliminary data.</text>
</comment>
<dbReference type="InterPro" id="IPR045272">
    <property type="entry name" value="ANXUR1/2-like"/>
</dbReference>
<dbReference type="Pfam" id="PF07714">
    <property type="entry name" value="PK_Tyr_Ser-Thr"/>
    <property type="match status" value="1"/>
</dbReference>
<dbReference type="SUPFAM" id="SSF56112">
    <property type="entry name" value="Protein kinase-like (PK-like)"/>
    <property type="match status" value="1"/>
</dbReference>
<dbReference type="PANTHER" id="PTHR27003:SF383">
    <property type="entry name" value="TYROSINE-PROTEIN KINASE, NON-RECEPTOR JAK_TYK2-RELATED"/>
    <property type="match status" value="1"/>
</dbReference>
<dbReference type="InterPro" id="IPR001245">
    <property type="entry name" value="Ser-Thr/Tyr_kinase_cat_dom"/>
</dbReference>
<dbReference type="Proteomes" id="UP000245207">
    <property type="component" value="Unassembled WGS sequence"/>
</dbReference>
<evidence type="ECO:0000259" key="1">
    <source>
        <dbReference type="PROSITE" id="PS50011"/>
    </source>
</evidence>
<dbReference type="STRING" id="35608.A0A2U1N7N4"/>
<organism evidence="2 3">
    <name type="scientific">Artemisia annua</name>
    <name type="common">Sweet wormwood</name>
    <dbReference type="NCBI Taxonomy" id="35608"/>
    <lineage>
        <taxon>Eukaryota</taxon>
        <taxon>Viridiplantae</taxon>
        <taxon>Streptophyta</taxon>
        <taxon>Embryophyta</taxon>
        <taxon>Tracheophyta</taxon>
        <taxon>Spermatophyta</taxon>
        <taxon>Magnoliopsida</taxon>
        <taxon>eudicotyledons</taxon>
        <taxon>Gunneridae</taxon>
        <taxon>Pentapetalae</taxon>
        <taxon>asterids</taxon>
        <taxon>campanulids</taxon>
        <taxon>Asterales</taxon>
        <taxon>Asteraceae</taxon>
        <taxon>Asteroideae</taxon>
        <taxon>Anthemideae</taxon>
        <taxon>Artemisiinae</taxon>
        <taxon>Artemisia</taxon>
    </lineage>
</organism>
<dbReference type="GO" id="GO:0009506">
    <property type="term" value="C:plasmodesma"/>
    <property type="evidence" value="ECO:0007669"/>
    <property type="project" value="TreeGrafter"/>
</dbReference>
<protein>
    <submittedName>
        <fullName evidence="2">Serine/threonine-protein kinase, active site protein</fullName>
    </submittedName>
</protein>
<accession>A0A2U1N7N4</accession>
<dbReference type="GO" id="GO:0005524">
    <property type="term" value="F:ATP binding"/>
    <property type="evidence" value="ECO:0007669"/>
    <property type="project" value="InterPro"/>
</dbReference>
<dbReference type="GO" id="GO:0005886">
    <property type="term" value="C:plasma membrane"/>
    <property type="evidence" value="ECO:0007669"/>
    <property type="project" value="TreeGrafter"/>
</dbReference>
<proteinExistence type="predicted"/>
<name>A0A2U1N7N4_ARTAN</name>
<dbReference type="GO" id="GO:0004714">
    <property type="term" value="F:transmembrane receptor protein tyrosine kinase activity"/>
    <property type="evidence" value="ECO:0007669"/>
    <property type="project" value="InterPro"/>
</dbReference>
<dbReference type="PANTHER" id="PTHR27003">
    <property type="entry name" value="OS07G0166700 PROTEIN"/>
    <property type="match status" value="1"/>
</dbReference>
<keyword evidence="2" id="KW-0418">Kinase</keyword>
<keyword evidence="3" id="KW-1185">Reference proteome</keyword>
<dbReference type="Gene3D" id="1.10.510.10">
    <property type="entry name" value="Transferase(Phosphotransferase) domain 1"/>
    <property type="match status" value="1"/>
</dbReference>
<dbReference type="Gene3D" id="3.30.200.20">
    <property type="entry name" value="Phosphorylase Kinase, domain 1"/>
    <property type="match status" value="1"/>
</dbReference>
<gene>
    <name evidence="2" type="ORF">CTI12_AA297820</name>
</gene>
<sequence>MSSSTTLKVPLTEVKSITKDFTEANLIGKGLLGKIYEGQLSLSGKSIDVAVRRLDHSFWLQDVAFDKEITMLSGLKHDNLVSLVGICEENGEMIIINKRETRGSLSRHLSGLTLNWIKRLQISVGVASALSYLHDNTTRGYSVLHHNVNTTSILLDEKWEAKLSGFEYSMTIPIEHLDLAYEKLGIGTYKSDVFSFGIVLFEILCGTKAFISTENNKFQASLAMFHFEGRKLHELVDPDLFKQMDPQSFNIFSETAYYCLKGRQAPINMNQVLTRLKRALKLQEQYDNDEHSTVVRKGPSSNNLKLKAKNIVSYITPQSFTGKHHHHENHNIRNGKVERGMPGNLGNLADFKILSKSRPISPRISAPRFGADILKRDYF</sequence>
<dbReference type="InterPro" id="IPR011009">
    <property type="entry name" value="Kinase-like_dom_sf"/>
</dbReference>
<reference evidence="2 3" key="1">
    <citation type="journal article" date="2018" name="Mol. Plant">
        <title>The genome of Artemisia annua provides insight into the evolution of Asteraceae family and artemisinin biosynthesis.</title>
        <authorList>
            <person name="Shen Q."/>
            <person name="Zhang L."/>
            <person name="Liao Z."/>
            <person name="Wang S."/>
            <person name="Yan T."/>
            <person name="Shi P."/>
            <person name="Liu M."/>
            <person name="Fu X."/>
            <person name="Pan Q."/>
            <person name="Wang Y."/>
            <person name="Lv Z."/>
            <person name="Lu X."/>
            <person name="Zhang F."/>
            <person name="Jiang W."/>
            <person name="Ma Y."/>
            <person name="Chen M."/>
            <person name="Hao X."/>
            <person name="Li L."/>
            <person name="Tang Y."/>
            <person name="Lv G."/>
            <person name="Zhou Y."/>
            <person name="Sun X."/>
            <person name="Brodelius P.E."/>
            <person name="Rose J.K.C."/>
            <person name="Tang K."/>
        </authorList>
    </citation>
    <scope>NUCLEOTIDE SEQUENCE [LARGE SCALE GENOMIC DNA]</scope>
    <source>
        <strain evidence="3">cv. Huhao1</strain>
        <tissue evidence="2">Leaf</tissue>
    </source>
</reference>
<feature type="domain" description="Protein kinase" evidence="1">
    <location>
        <begin position="21"/>
        <end position="267"/>
    </location>
</feature>
<evidence type="ECO:0000313" key="3">
    <source>
        <dbReference type="Proteomes" id="UP000245207"/>
    </source>
</evidence>
<dbReference type="AlphaFoldDB" id="A0A2U1N7N4"/>
<dbReference type="PROSITE" id="PS50011">
    <property type="entry name" value="PROTEIN_KINASE_DOM"/>
    <property type="match status" value="1"/>
</dbReference>
<dbReference type="InterPro" id="IPR000719">
    <property type="entry name" value="Prot_kinase_dom"/>
</dbReference>
<dbReference type="OrthoDB" id="4062651at2759"/>